<evidence type="ECO:0000313" key="1">
    <source>
        <dbReference type="EMBL" id="MBE9214421.1"/>
    </source>
</evidence>
<protein>
    <submittedName>
        <fullName evidence="1">dTDP-4-dehydrorhamnose 3,5-epimerase</fullName>
    </submittedName>
</protein>
<proteinExistence type="predicted"/>
<dbReference type="Proteomes" id="UP000620559">
    <property type="component" value="Unassembled WGS sequence"/>
</dbReference>
<evidence type="ECO:0000313" key="2">
    <source>
        <dbReference type="Proteomes" id="UP000620559"/>
    </source>
</evidence>
<sequence>MSKIKEIQIHYLESIKGGMAQFFTPQASNETMLVQIPANTVDDLFVHKSQTDQLLVVKGRFVLVTLVNKQYQYIPLSEKYPAVVTIPPGVLHGAINTTSEPCVIVNAVLRHREPQKLDYVTRGRPFPYDLEAAEAAVSNLEAFSGARSRVF</sequence>
<dbReference type="Gene3D" id="2.60.120.10">
    <property type="entry name" value="Jelly Rolls"/>
    <property type="match status" value="1"/>
</dbReference>
<organism evidence="1 2">
    <name type="scientific">Plectonema cf. radiosum LEGE 06105</name>
    <dbReference type="NCBI Taxonomy" id="945769"/>
    <lineage>
        <taxon>Bacteria</taxon>
        <taxon>Bacillati</taxon>
        <taxon>Cyanobacteriota</taxon>
        <taxon>Cyanophyceae</taxon>
        <taxon>Oscillatoriophycideae</taxon>
        <taxon>Oscillatoriales</taxon>
        <taxon>Microcoleaceae</taxon>
        <taxon>Plectonema</taxon>
    </lineage>
</organism>
<accession>A0A8J7FIM5</accession>
<dbReference type="InterPro" id="IPR014710">
    <property type="entry name" value="RmlC-like_jellyroll"/>
</dbReference>
<dbReference type="SUPFAM" id="SSF51182">
    <property type="entry name" value="RmlC-like cupins"/>
    <property type="match status" value="1"/>
</dbReference>
<comment type="caution">
    <text evidence="1">The sequence shown here is derived from an EMBL/GenBank/DDBJ whole genome shotgun (WGS) entry which is preliminary data.</text>
</comment>
<dbReference type="InterPro" id="IPR011051">
    <property type="entry name" value="RmlC_Cupin_sf"/>
</dbReference>
<name>A0A8J7FIM5_9CYAN</name>
<dbReference type="RefSeq" id="WP_193922198.1">
    <property type="nucleotide sequence ID" value="NZ_JADEWL010000059.1"/>
</dbReference>
<gene>
    <name evidence="1" type="ORF">IQ247_17390</name>
</gene>
<dbReference type="EMBL" id="JADEWL010000059">
    <property type="protein sequence ID" value="MBE9214421.1"/>
    <property type="molecule type" value="Genomic_DNA"/>
</dbReference>
<keyword evidence="2" id="KW-1185">Reference proteome</keyword>
<dbReference type="AlphaFoldDB" id="A0A8J7FIM5"/>
<reference evidence="1" key="1">
    <citation type="submission" date="2020-10" db="EMBL/GenBank/DDBJ databases">
        <authorList>
            <person name="Castelo-Branco R."/>
            <person name="Eusebio N."/>
            <person name="Adriana R."/>
            <person name="Vieira A."/>
            <person name="Brugerolle De Fraissinette N."/>
            <person name="Rezende De Castro R."/>
            <person name="Schneider M.P."/>
            <person name="Vasconcelos V."/>
            <person name="Leao P.N."/>
        </authorList>
    </citation>
    <scope>NUCLEOTIDE SEQUENCE</scope>
    <source>
        <strain evidence="1">LEGE 06105</strain>
    </source>
</reference>